<dbReference type="GO" id="GO:0003677">
    <property type="term" value="F:DNA binding"/>
    <property type="evidence" value="ECO:0007669"/>
    <property type="project" value="UniProtKB-KW"/>
</dbReference>
<keyword evidence="3" id="KW-0804">Transcription</keyword>
<dbReference type="PANTHER" id="PTHR30204:SF94">
    <property type="entry name" value="HEAVY METAL-DEPENDENT TRANSCRIPTIONAL REGULATOR HI_0293-RELATED"/>
    <property type="match status" value="1"/>
</dbReference>
<dbReference type="AlphaFoldDB" id="A0A9X2L1K9"/>
<organism evidence="5 6">
    <name type="scientific">Gracilimonas sediminicola</name>
    <dbReference type="NCBI Taxonomy" id="2952158"/>
    <lineage>
        <taxon>Bacteria</taxon>
        <taxon>Pseudomonadati</taxon>
        <taxon>Balneolota</taxon>
        <taxon>Balneolia</taxon>
        <taxon>Balneolales</taxon>
        <taxon>Balneolaceae</taxon>
        <taxon>Gracilimonas</taxon>
    </lineage>
</organism>
<dbReference type="InterPro" id="IPR000551">
    <property type="entry name" value="MerR-type_HTH_dom"/>
</dbReference>
<protein>
    <submittedName>
        <fullName evidence="5">MerR family transcriptional regulator</fullName>
    </submittedName>
</protein>
<dbReference type="PROSITE" id="PS00552">
    <property type="entry name" value="HTH_MERR_1"/>
    <property type="match status" value="1"/>
</dbReference>
<gene>
    <name evidence="5" type="ORF">NM125_03030</name>
</gene>
<dbReference type="GO" id="GO:0003700">
    <property type="term" value="F:DNA-binding transcription factor activity"/>
    <property type="evidence" value="ECO:0007669"/>
    <property type="project" value="InterPro"/>
</dbReference>
<evidence type="ECO:0000313" key="6">
    <source>
        <dbReference type="Proteomes" id="UP001139125"/>
    </source>
</evidence>
<dbReference type="PRINTS" id="PR00040">
    <property type="entry name" value="HTHMERR"/>
</dbReference>
<dbReference type="RefSeq" id="WP_255132733.1">
    <property type="nucleotide sequence ID" value="NZ_JANDBC010000001.1"/>
</dbReference>
<dbReference type="EMBL" id="JANDBC010000001">
    <property type="protein sequence ID" value="MCP9290554.1"/>
    <property type="molecule type" value="Genomic_DNA"/>
</dbReference>
<dbReference type="SMART" id="SM00422">
    <property type="entry name" value="HTH_MERR"/>
    <property type="match status" value="1"/>
</dbReference>
<evidence type="ECO:0000256" key="3">
    <source>
        <dbReference type="ARBA" id="ARBA00023163"/>
    </source>
</evidence>
<evidence type="ECO:0000256" key="2">
    <source>
        <dbReference type="ARBA" id="ARBA00023125"/>
    </source>
</evidence>
<dbReference type="Gene3D" id="1.10.1660.10">
    <property type="match status" value="1"/>
</dbReference>
<comment type="caution">
    <text evidence="5">The sequence shown here is derived from an EMBL/GenBank/DDBJ whole genome shotgun (WGS) entry which is preliminary data.</text>
</comment>
<keyword evidence="2" id="KW-0238">DNA-binding</keyword>
<dbReference type="Pfam" id="PF13411">
    <property type="entry name" value="MerR_1"/>
    <property type="match status" value="1"/>
</dbReference>
<sequence>MDKERQIMWNTPDNKYSDITTFKIGEVARRADVNKETVRYYEKRGLIPEPDRRRSGYRIFTQRHIDQIKFIKRSQELGFTLNEIQELLDLRMDEETTCSQIKTEAEEKYQDVVSKIRDLKRIKATLTELIDSCSGQGPKGDCPILEALEGDSETGKKLR</sequence>
<dbReference type="SUPFAM" id="SSF46955">
    <property type="entry name" value="Putative DNA-binding domain"/>
    <property type="match status" value="1"/>
</dbReference>
<dbReference type="InterPro" id="IPR047057">
    <property type="entry name" value="MerR_fam"/>
</dbReference>
<dbReference type="PROSITE" id="PS50937">
    <property type="entry name" value="HTH_MERR_2"/>
    <property type="match status" value="1"/>
</dbReference>
<feature type="domain" description="HTH merR-type" evidence="4">
    <location>
        <begin position="21"/>
        <end position="90"/>
    </location>
</feature>
<reference evidence="5" key="1">
    <citation type="submission" date="2022-06" db="EMBL/GenBank/DDBJ databases">
        <title>Gracilimonas sp. CAU 1638 isolated from sea sediment.</title>
        <authorList>
            <person name="Kim W."/>
        </authorList>
    </citation>
    <scope>NUCLEOTIDE SEQUENCE</scope>
    <source>
        <strain evidence="5">CAU 1638</strain>
    </source>
</reference>
<name>A0A9X2L1K9_9BACT</name>
<proteinExistence type="predicted"/>
<keyword evidence="6" id="KW-1185">Reference proteome</keyword>
<evidence type="ECO:0000259" key="4">
    <source>
        <dbReference type="PROSITE" id="PS50937"/>
    </source>
</evidence>
<accession>A0A9X2L1K9</accession>
<dbReference type="Proteomes" id="UP001139125">
    <property type="component" value="Unassembled WGS sequence"/>
</dbReference>
<evidence type="ECO:0000256" key="1">
    <source>
        <dbReference type="ARBA" id="ARBA00023015"/>
    </source>
</evidence>
<dbReference type="PANTHER" id="PTHR30204">
    <property type="entry name" value="REDOX-CYCLING DRUG-SENSING TRANSCRIPTIONAL ACTIVATOR SOXR"/>
    <property type="match status" value="1"/>
</dbReference>
<keyword evidence="1" id="KW-0805">Transcription regulation</keyword>
<evidence type="ECO:0000313" key="5">
    <source>
        <dbReference type="EMBL" id="MCP9290554.1"/>
    </source>
</evidence>
<dbReference type="InterPro" id="IPR009061">
    <property type="entry name" value="DNA-bd_dom_put_sf"/>
</dbReference>